<protein>
    <recommendedName>
        <fullName evidence="9">Chaperone protein DnaJ</fullName>
    </recommendedName>
</protein>
<gene>
    <name evidence="9" type="primary">dnaJ</name>
    <name evidence="12" type="ORF">C8N26_1734</name>
</gene>
<dbReference type="RefSeq" id="WP_120186935.1">
    <property type="nucleotide sequence ID" value="NZ_RAQM01000009.1"/>
</dbReference>
<evidence type="ECO:0000256" key="1">
    <source>
        <dbReference type="ARBA" id="ARBA00022490"/>
    </source>
</evidence>
<accession>A0A420DZS8</accession>
<evidence type="ECO:0000256" key="7">
    <source>
        <dbReference type="ARBA" id="ARBA00023016"/>
    </source>
</evidence>
<dbReference type="GO" id="GO:0051082">
    <property type="term" value="F:unfolded protein binding"/>
    <property type="evidence" value="ECO:0007669"/>
    <property type="project" value="UniProtKB-UniRule"/>
</dbReference>
<feature type="binding site" evidence="9">
    <location>
        <position position="189"/>
    </location>
    <ligand>
        <name>Zn(2+)</name>
        <dbReference type="ChEBI" id="CHEBI:29105"/>
        <label>2</label>
    </ligand>
</feature>
<dbReference type="InterPro" id="IPR001623">
    <property type="entry name" value="DnaJ_domain"/>
</dbReference>
<comment type="domain">
    <text evidence="9">The J domain is necessary and sufficient to stimulate DnaK ATPase activity. Zinc center 1 plays an important role in the autonomous, DnaK-independent chaperone activity of DnaJ. Zinc center 2 is essential for interaction with DnaK and for DnaJ activity.</text>
</comment>
<keyword evidence="6 9" id="KW-0862">Zinc</keyword>
<dbReference type="GO" id="GO:0031072">
    <property type="term" value="F:heat shock protein binding"/>
    <property type="evidence" value="ECO:0007669"/>
    <property type="project" value="InterPro"/>
</dbReference>
<reference evidence="12 13" key="1">
    <citation type="submission" date="2018-09" db="EMBL/GenBank/DDBJ databases">
        <title>Genomic Encyclopedia of Archaeal and Bacterial Type Strains, Phase II (KMG-II): from individual species to whole genera.</title>
        <authorList>
            <person name="Goeker M."/>
        </authorList>
    </citation>
    <scope>NUCLEOTIDE SEQUENCE [LARGE SCALE GENOMIC DNA]</scope>
    <source>
        <strain evidence="12 13">DSM 16505</strain>
    </source>
</reference>
<comment type="subcellular location">
    <subcellularLocation>
        <location evidence="9">Cytoplasm</location>
    </subcellularLocation>
</comment>
<dbReference type="PRINTS" id="PR00625">
    <property type="entry name" value="JDOMAIN"/>
</dbReference>
<dbReference type="SUPFAM" id="SSF49493">
    <property type="entry name" value="HSP40/DnaJ peptide-binding domain"/>
    <property type="match status" value="2"/>
</dbReference>
<sequence>MAKQDYYEILGISKSASQAEIKKAYRKMAIKYHPDKNPDDKDAEEKFKLAAEAYEILSDENKKARYDQYGHAAFEGGHGGFGGGGMNMDDIFSQFGDIFGGAFGGGFGGFGGGGHRQARVKGSNLRIRVKLTLEDIAKGVEKKVKVRRKVQAEGVTYKTCSTCNGTGQQMRVTNTILGRMQTATTCGTCHGAGEMLDKKPSGADAQGMIVKEETVSINIPEGVTEGVQLKVGGKGNEAPGKNSIPGDLLVLIEEVPHDTLKREGSNIHYDLYINFSEAVLGTSKEIDTVTGKVKIKVDAGTQSGKILRLKGKGLPSIERYGHGDFLIHINVWTPQELTKDQRKFFEEMQEDENFSPNPQKSDKSFFEKVKDMFS</sequence>
<dbReference type="InterPro" id="IPR036410">
    <property type="entry name" value="HSP_DnaJ_Cys-rich_dom_sf"/>
</dbReference>
<feature type="binding site" evidence="9">
    <location>
        <position position="163"/>
    </location>
    <ligand>
        <name>Zn(2+)</name>
        <dbReference type="ChEBI" id="CHEBI:29105"/>
        <label>2</label>
    </ligand>
</feature>
<dbReference type="Gene3D" id="1.10.287.110">
    <property type="entry name" value="DnaJ domain"/>
    <property type="match status" value="1"/>
</dbReference>
<dbReference type="InterPro" id="IPR001305">
    <property type="entry name" value="HSP_DnaJ_Cys-rich_dom"/>
</dbReference>
<dbReference type="GO" id="GO:0006260">
    <property type="term" value="P:DNA replication"/>
    <property type="evidence" value="ECO:0007669"/>
    <property type="project" value="UniProtKB-KW"/>
</dbReference>
<dbReference type="GO" id="GO:0009408">
    <property type="term" value="P:response to heat"/>
    <property type="evidence" value="ECO:0007669"/>
    <property type="project" value="InterPro"/>
</dbReference>
<comment type="caution">
    <text evidence="9">Lacks conserved residue(s) required for the propagation of feature annotation.</text>
</comment>
<keyword evidence="7 9" id="KW-0346">Stress response</keyword>
<evidence type="ECO:0000313" key="13">
    <source>
        <dbReference type="Proteomes" id="UP000285780"/>
    </source>
</evidence>
<feature type="binding site" evidence="9">
    <location>
        <position position="160"/>
    </location>
    <ligand>
        <name>Zn(2+)</name>
        <dbReference type="ChEBI" id="CHEBI:29105"/>
        <label>2</label>
    </ligand>
</feature>
<dbReference type="InterPro" id="IPR002939">
    <property type="entry name" value="DnaJ_C"/>
</dbReference>
<dbReference type="PROSITE" id="PS00636">
    <property type="entry name" value="DNAJ_1"/>
    <property type="match status" value="1"/>
</dbReference>
<name>A0A420DZS8_9FLAO</name>
<feature type="compositionally biased region" description="Basic and acidic residues" evidence="10">
    <location>
        <begin position="360"/>
        <end position="374"/>
    </location>
</feature>
<evidence type="ECO:0000256" key="2">
    <source>
        <dbReference type="ARBA" id="ARBA00022705"/>
    </source>
</evidence>
<evidence type="ECO:0000256" key="6">
    <source>
        <dbReference type="ARBA" id="ARBA00022833"/>
    </source>
</evidence>
<dbReference type="GO" id="GO:0008270">
    <property type="term" value="F:zinc ion binding"/>
    <property type="evidence" value="ECO:0007669"/>
    <property type="project" value="UniProtKB-UniRule"/>
</dbReference>
<organism evidence="12 13">
    <name type="scientific">Tenacibaculum lutimaris</name>
    <dbReference type="NCBI Taxonomy" id="285258"/>
    <lineage>
        <taxon>Bacteria</taxon>
        <taxon>Pseudomonadati</taxon>
        <taxon>Bacteroidota</taxon>
        <taxon>Flavobacteriia</taxon>
        <taxon>Flavobacteriales</taxon>
        <taxon>Flavobacteriaceae</taxon>
        <taxon>Tenacibaculum</taxon>
    </lineage>
</organism>
<comment type="cofactor">
    <cofactor evidence="9">
        <name>Zn(2+)</name>
        <dbReference type="ChEBI" id="CHEBI:29105"/>
    </cofactor>
    <text evidence="9">Binds 2 Zn(2+) ions per monomer.</text>
</comment>
<keyword evidence="4 9" id="KW-0677">Repeat</keyword>
<dbReference type="CDD" id="cd06257">
    <property type="entry name" value="DnaJ"/>
    <property type="match status" value="1"/>
</dbReference>
<dbReference type="CDD" id="cd10747">
    <property type="entry name" value="DnaJ_C"/>
    <property type="match status" value="1"/>
</dbReference>
<dbReference type="AlphaFoldDB" id="A0A420DZS8"/>
<dbReference type="InterPro" id="IPR018253">
    <property type="entry name" value="DnaJ_domain_CS"/>
</dbReference>
<dbReference type="Gene3D" id="2.60.260.20">
    <property type="entry name" value="Urease metallochaperone UreE, N-terminal domain"/>
    <property type="match status" value="2"/>
</dbReference>
<feature type="region of interest" description="Disordered" evidence="10">
    <location>
        <begin position="348"/>
        <end position="374"/>
    </location>
</feature>
<dbReference type="InterPro" id="IPR012724">
    <property type="entry name" value="DnaJ"/>
</dbReference>
<evidence type="ECO:0000256" key="8">
    <source>
        <dbReference type="ARBA" id="ARBA00023186"/>
    </source>
</evidence>
<dbReference type="HAMAP" id="MF_01152">
    <property type="entry name" value="DnaJ"/>
    <property type="match status" value="1"/>
</dbReference>
<dbReference type="NCBIfam" id="NF008035">
    <property type="entry name" value="PRK10767.1"/>
    <property type="match status" value="1"/>
</dbReference>
<dbReference type="PANTHER" id="PTHR43096">
    <property type="entry name" value="DNAJ HOMOLOG 1, MITOCHONDRIAL-RELATED"/>
    <property type="match status" value="1"/>
</dbReference>
<feature type="domain" description="J" evidence="11">
    <location>
        <begin position="5"/>
        <end position="70"/>
    </location>
</feature>
<keyword evidence="1 9" id="KW-0963">Cytoplasm</keyword>
<dbReference type="GO" id="GO:0005524">
    <property type="term" value="F:ATP binding"/>
    <property type="evidence" value="ECO:0007669"/>
    <property type="project" value="InterPro"/>
</dbReference>
<dbReference type="InterPro" id="IPR008971">
    <property type="entry name" value="HSP40/DnaJ_pept-bd"/>
</dbReference>
<dbReference type="GO" id="GO:0042026">
    <property type="term" value="P:protein refolding"/>
    <property type="evidence" value="ECO:0007669"/>
    <property type="project" value="TreeGrafter"/>
</dbReference>
<dbReference type="Proteomes" id="UP000285780">
    <property type="component" value="Unassembled WGS sequence"/>
</dbReference>
<evidence type="ECO:0000259" key="11">
    <source>
        <dbReference type="PROSITE" id="PS50076"/>
    </source>
</evidence>
<dbReference type="SMART" id="SM00271">
    <property type="entry name" value="DnaJ"/>
    <property type="match status" value="1"/>
</dbReference>
<keyword evidence="13" id="KW-1185">Reference proteome</keyword>
<comment type="subunit">
    <text evidence="9">Homodimer.</text>
</comment>
<comment type="function">
    <text evidence="9">Participates actively in the response to hyperosmotic and heat shock by preventing the aggregation of stress-denatured proteins and by disaggregating proteins, also in an autonomous, DnaK-independent fashion. Unfolded proteins bind initially to DnaJ; upon interaction with the DnaJ-bound protein, DnaK hydrolyzes its bound ATP, resulting in the formation of a stable complex. GrpE releases ADP from DnaK; ATP binding to DnaK triggers the release of the substrate protein, thus completing the reaction cycle. Several rounds of ATP-dependent interactions between DnaJ, DnaK and GrpE are required for fully efficient folding. Also involved, together with DnaK and GrpE, in the DNA replication of plasmids through activation of initiation proteins.</text>
</comment>
<comment type="similarity">
    <text evidence="9">Belongs to the DnaJ family.</text>
</comment>
<proteinExistence type="inferred from homology"/>
<evidence type="ECO:0000256" key="5">
    <source>
        <dbReference type="ARBA" id="ARBA00022771"/>
    </source>
</evidence>
<dbReference type="EMBL" id="RAQM01000009">
    <property type="protein sequence ID" value="RKF03349.1"/>
    <property type="molecule type" value="Genomic_DNA"/>
</dbReference>
<dbReference type="SUPFAM" id="SSF46565">
    <property type="entry name" value="Chaperone J-domain"/>
    <property type="match status" value="1"/>
</dbReference>
<dbReference type="FunFam" id="2.60.260.20:FF:000005">
    <property type="entry name" value="Chaperone protein dnaJ 1, mitochondrial"/>
    <property type="match status" value="1"/>
</dbReference>
<feature type="binding site" evidence="9">
    <location>
        <position position="186"/>
    </location>
    <ligand>
        <name>Zn(2+)</name>
        <dbReference type="ChEBI" id="CHEBI:29105"/>
        <label>2</label>
    </ligand>
</feature>
<keyword evidence="3 9" id="KW-0479">Metal-binding</keyword>
<keyword evidence="2 9" id="KW-0235">DNA replication</keyword>
<evidence type="ECO:0000256" key="4">
    <source>
        <dbReference type="ARBA" id="ARBA00022737"/>
    </source>
</evidence>
<evidence type="ECO:0000313" key="12">
    <source>
        <dbReference type="EMBL" id="RKF03349.1"/>
    </source>
</evidence>
<dbReference type="Pfam" id="PF00684">
    <property type="entry name" value="DnaJ_CXXCXGXG"/>
    <property type="match status" value="1"/>
</dbReference>
<dbReference type="Pfam" id="PF01556">
    <property type="entry name" value="DnaJ_C"/>
    <property type="match status" value="1"/>
</dbReference>
<keyword evidence="8 9" id="KW-0143">Chaperone</keyword>
<dbReference type="PROSITE" id="PS50076">
    <property type="entry name" value="DNAJ_2"/>
    <property type="match status" value="1"/>
</dbReference>
<dbReference type="FunFam" id="1.10.287.110:FF:000034">
    <property type="entry name" value="Chaperone protein DnaJ"/>
    <property type="match status" value="1"/>
</dbReference>
<keyword evidence="5" id="KW-0863">Zinc-finger</keyword>
<dbReference type="Pfam" id="PF00226">
    <property type="entry name" value="DnaJ"/>
    <property type="match status" value="1"/>
</dbReference>
<evidence type="ECO:0000256" key="3">
    <source>
        <dbReference type="ARBA" id="ARBA00022723"/>
    </source>
</evidence>
<comment type="caution">
    <text evidence="12">The sequence shown here is derived from an EMBL/GenBank/DDBJ whole genome shotgun (WGS) entry which is preliminary data.</text>
</comment>
<evidence type="ECO:0000256" key="9">
    <source>
        <dbReference type="HAMAP-Rule" id="MF_01152"/>
    </source>
</evidence>
<dbReference type="CDD" id="cd10719">
    <property type="entry name" value="DnaJ_zf"/>
    <property type="match status" value="1"/>
</dbReference>
<evidence type="ECO:0000256" key="10">
    <source>
        <dbReference type="SAM" id="MobiDB-lite"/>
    </source>
</evidence>
<dbReference type="SUPFAM" id="SSF57938">
    <property type="entry name" value="DnaJ/Hsp40 cysteine-rich domain"/>
    <property type="match status" value="1"/>
</dbReference>
<dbReference type="InterPro" id="IPR036869">
    <property type="entry name" value="J_dom_sf"/>
</dbReference>
<dbReference type="PANTHER" id="PTHR43096:SF48">
    <property type="entry name" value="CHAPERONE PROTEIN DNAJ"/>
    <property type="match status" value="1"/>
</dbReference>
<dbReference type="GO" id="GO:0005737">
    <property type="term" value="C:cytoplasm"/>
    <property type="evidence" value="ECO:0007669"/>
    <property type="project" value="UniProtKB-SubCell"/>
</dbReference>
<dbReference type="Gene3D" id="2.10.230.10">
    <property type="entry name" value="Heat shock protein DnaJ, cysteine-rich domain"/>
    <property type="match status" value="1"/>
</dbReference>